<keyword evidence="3 7" id="KW-0326">Glycosidase</keyword>
<dbReference type="InterPro" id="IPR006103">
    <property type="entry name" value="Glyco_hydro_2_cat"/>
</dbReference>
<feature type="signal peptide" evidence="4">
    <location>
        <begin position="1"/>
        <end position="23"/>
    </location>
</feature>
<dbReference type="InterPro" id="IPR036156">
    <property type="entry name" value="Beta-gal/glucu_dom_sf"/>
</dbReference>
<dbReference type="Gene3D" id="3.20.20.80">
    <property type="entry name" value="Glycosidases"/>
    <property type="match status" value="1"/>
</dbReference>
<dbReference type="SUPFAM" id="SSF51445">
    <property type="entry name" value="(Trans)glycosidases"/>
    <property type="match status" value="1"/>
</dbReference>
<reference evidence="7 8" key="1">
    <citation type="submission" date="2019-03" db="EMBL/GenBank/DDBJ databases">
        <title>Single cell metagenomics reveals metabolic interactions within the superorganism composed of flagellate Streblomastix strix and complex community of Bacteroidetes bacteria on its surface.</title>
        <authorList>
            <person name="Treitli S.C."/>
            <person name="Kolisko M."/>
            <person name="Husnik F."/>
            <person name="Keeling P."/>
            <person name="Hampl V."/>
        </authorList>
    </citation>
    <scope>NUCLEOTIDE SEQUENCE [LARGE SCALE GENOMIC DNA]</scope>
    <source>
        <strain evidence="7">St1</strain>
    </source>
</reference>
<dbReference type="InterPro" id="IPR006102">
    <property type="entry name" value="Ig-like_GH2"/>
</dbReference>
<comment type="caution">
    <text evidence="7">The sequence shown here is derived from an EMBL/GenBank/DDBJ whole genome shotgun (WGS) entry which is preliminary data.</text>
</comment>
<sequence>MTITVNKLLPTSILLCLSCLSWSQDMTEIDLSGYWKVTTALGTHTVKLPGSLTENSVGYPVTDSVTKMLTQPVRYEGEATYEKEIDIPASWEGKCIELYMERTRISEVFVNQHSAGSCNSVSTPHVYRIKDVFKPGINRLQIVVNNKRVLPLGNSHIWSDDIQTNWNGILGDFYLRCLEDVEVSNTRIDAAVTGECLVRLNVLNTTPNQTEKTINLVVTDSSGYIVAEKQIHSVIPSGEIAVNIDLAIANPLLWDEYHPHIYQLEIRIAGNRHSRATSFGFRDFNTLSGKFVNNGRRVFLRGKHDAGVFPLTGYASMKKEDWTRYFAIAKSYGINHVRYHTWTPSGAAFEAADELGIFLQPELPVWNAITASNTQLINYMKAEGQRILEAYGNHPSFVMFTLGNELHGEVETMSMIVSHLKTLDKRHLYANGSNNFFADPKPRPGEDFFVSMRFGKVSPDNHTDLRGSFAYIDSNAKGGIINNLKPAANRNFGRAIKDLEVPAVGHETGQYQTFPIFEEIEKYTSVLQPRNLEVFRKKLAQTGMLPQANDFVKASGALSALCYREDIELALRTPGFGGFQLLDLQDYPGQGTALVGILDAFMDSKGIIEREKWREFCNDIVPLALFPKYCWTNKETFSAKIVVAHYGEKDLLQETVVCRLETQHNKLLYEKVFSGRTIVQGDVSAVDSIQIPLNKIKTNQKLRFTVLLKKSGYTNSWDIWAYATSKRPVQEGHIGKVFVTQDRNQCEQVAATGKPVLYIPHPADIESRSVKGLFISDFWNYQMFHQMAEGRKTESSPGTLGILTDPDHPIFNTFPTNFHTNWQWWNIIKHAHPVILDHYPSAYKPVVQVIDNVYRNHKLGLIYEEPGAKGKVLVCTSDLFAIKDEPEVQALFNSLVTYLENGK</sequence>
<gene>
    <name evidence="7" type="ORF">EZS26_003248</name>
</gene>
<dbReference type="Gene3D" id="2.60.40.10">
    <property type="entry name" value="Immunoglobulins"/>
    <property type="match status" value="1"/>
</dbReference>
<dbReference type="GO" id="GO:0004565">
    <property type="term" value="F:beta-galactosidase activity"/>
    <property type="evidence" value="ECO:0007669"/>
    <property type="project" value="UniProtKB-EC"/>
</dbReference>
<protein>
    <submittedName>
        <fullName evidence="7">Beta-galactosidase</fullName>
        <ecNumber evidence="7">3.2.1.23</ecNumber>
    </submittedName>
</protein>
<feature type="domain" description="Glycoside hydrolase family 2 catalytic" evidence="6">
    <location>
        <begin position="289"/>
        <end position="426"/>
    </location>
</feature>
<dbReference type="Pfam" id="PF02836">
    <property type="entry name" value="Glyco_hydro_2_C"/>
    <property type="match status" value="1"/>
</dbReference>
<dbReference type="AlphaFoldDB" id="A0A5M8NV68"/>
<dbReference type="InterPro" id="IPR017853">
    <property type="entry name" value="GH"/>
</dbReference>
<evidence type="ECO:0000256" key="2">
    <source>
        <dbReference type="ARBA" id="ARBA00022801"/>
    </source>
</evidence>
<keyword evidence="2 7" id="KW-0378">Hydrolase</keyword>
<evidence type="ECO:0000256" key="1">
    <source>
        <dbReference type="ARBA" id="ARBA00007401"/>
    </source>
</evidence>
<organism evidence="7 8">
    <name type="scientific">Candidatus Ordinivivax streblomastigis</name>
    <dbReference type="NCBI Taxonomy" id="2540710"/>
    <lineage>
        <taxon>Bacteria</taxon>
        <taxon>Pseudomonadati</taxon>
        <taxon>Bacteroidota</taxon>
        <taxon>Bacteroidia</taxon>
        <taxon>Bacteroidales</taxon>
        <taxon>Candidatus Ordinivivax</taxon>
    </lineage>
</organism>
<dbReference type="Proteomes" id="UP000324575">
    <property type="component" value="Unassembled WGS sequence"/>
</dbReference>
<evidence type="ECO:0000259" key="5">
    <source>
        <dbReference type="Pfam" id="PF00703"/>
    </source>
</evidence>
<keyword evidence="4" id="KW-0732">Signal</keyword>
<evidence type="ECO:0000259" key="6">
    <source>
        <dbReference type="Pfam" id="PF02836"/>
    </source>
</evidence>
<feature type="domain" description="Glycoside hydrolase family 2 immunoglobulin-like beta-sandwich" evidence="5">
    <location>
        <begin position="185"/>
        <end position="282"/>
    </location>
</feature>
<dbReference type="InterPro" id="IPR008979">
    <property type="entry name" value="Galactose-bd-like_sf"/>
</dbReference>
<dbReference type="SUPFAM" id="SSF49785">
    <property type="entry name" value="Galactose-binding domain-like"/>
    <property type="match status" value="1"/>
</dbReference>
<evidence type="ECO:0000313" key="8">
    <source>
        <dbReference type="Proteomes" id="UP000324575"/>
    </source>
</evidence>
<dbReference type="Pfam" id="PF00703">
    <property type="entry name" value="Glyco_hydro_2"/>
    <property type="match status" value="1"/>
</dbReference>
<comment type="similarity">
    <text evidence="1">Belongs to the glycosyl hydrolase 2 family.</text>
</comment>
<dbReference type="InterPro" id="IPR051913">
    <property type="entry name" value="GH2_Domain-Containing"/>
</dbReference>
<evidence type="ECO:0000313" key="7">
    <source>
        <dbReference type="EMBL" id="KAA6300610.1"/>
    </source>
</evidence>
<name>A0A5M8NV68_9BACT</name>
<dbReference type="EMBL" id="SNRX01000063">
    <property type="protein sequence ID" value="KAA6300610.1"/>
    <property type="molecule type" value="Genomic_DNA"/>
</dbReference>
<dbReference type="SUPFAM" id="SSF49303">
    <property type="entry name" value="beta-Galactosidase/glucuronidase domain"/>
    <property type="match status" value="1"/>
</dbReference>
<proteinExistence type="inferred from homology"/>
<dbReference type="InterPro" id="IPR013783">
    <property type="entry name" value="Ig-like_fold"/>
</dbReference>
<evidence type="ECO:0000256" key="4">
    <source>
        <dbReference type="SAM" id="SignalP"/>
    </source>
</evidence>
<dbReference type="Gene3D" id="2.60.120.260">
    <property type="entry name" value="Galactose-binding domain-like"/>
    <property type="match status" value="1"/>
</dbReference>
<dbReference type="PANTHER" id="PTHR42732">
    <property type="entry name" value="BETA-GALACTOSIDASE"/>
    <property type="match status" value="1"/>
</dbReference>
<feature type="chain" id="PRO_5024338826" evidence="4">
    <location>
        <begin position="24"/>
        <end position="903"/>
    </location>
</feature>
<accession>A0A5M8NV68</accession>
<evidence type="ECO:0000256" key="3">
    <source>
        <dbReference type="ARBA" id="ARBA00023295"/>
    </source>
</evidence>
<dbReference type="EC" id="3.2.1.23" evidence="7"/>
<dbReference type="GO" id="GO:0005975">
    <property type="term" value="P:carbohydrate metabolic process"/>
    <property type="evidence" value="ECO:0007669"/>
    <property type="project" value="InterPro"/>
</dbReference>